<feature type="region of interest" description="Disordered" evidence="1">
    <location>
        <begin position="1"/>
        <end position="74"/>
    </location>
</feature>
<feature type="compositionally biased region" description="Basic and acidic residues" evidence="1">
    <location>
        <begin position="65"/>
        <end position="74"/>
    </location>
</feature>
<feature type="compositionally biased region" description="Basic and acidic residues" evidence="1">
    <location>
        <begin position="26"/>
        <end position="39"/>
    </location>
</feature>
<evidence type="ECO:0000313" key="3">
    <source>
        <dbReference type="Proteomes" id="UP000039865"/>
    </source>
</evidence>
<evidence type="ECO:0000313" key="2">
    <source>
        <dbReference type="EMBL" id="CDW77956.1"/>
    </source>
</evidence>
<gene>
    <name evidence="2" type="primary">Contig15799.g771</name>
    <name evidence="2" type="ORF">STYLEM_6925</name>
</gene>
<protein>
    <submittedName>
        <fullName evidence="2">Uncharacterized protein</fullName>
    </submittedName>
</protein>
<feature type="compositionally biased region" description="Basic and acidic residues" evidence="1">
    <location>
        <begin position="1"/>
        <end position="17"/>
    </location>
</feature>
<name>A0A078A7X7_STYLE</name>
<keyword evidence="3" id="KW-1185">Reference proteome</keyword>
<feature type="compositionally biased region" description="Polar residues" evidence="1">
    <location>
        <begin position="54"/>
        <end position="64"/>
    </location>
</feature>
<feature type="compositionally biased region" description="Low complexity" evidence="1">
    <location>
        <begin position="40"/>
        <end position="50"/>
    </location>
</feature>
<accession>A0A078A7X7</accession>
<evidence type="ECO:0000256" key="1">
    <source>
        <dbReference type="SAM" id="MobiDB-lite"/>
    </source>
</evidence>
<dbReference type="AlphaFoldDB" id="A0A078A7X7"/>
<reference evidence="2 3" key="1">
    <citation type="submission" date="2014-06" db="EMBL/GenBank/DDBJ databases">
        <authorList>
            <person name="Swart Estienne"/>
        </authorList>
    </citation>
    <scope>NUCLEOTIDE SEQUENCE [LARGE SCALE GENOMIC DNA]</scope>
    <source>
        <strain evidence="2 3">130c</strain>
    </source>
</reference>
<dbReference type="Proteomes" id="UP000039865">
    <property type="component" value="Unassembled WGS sequence"/>
</dbReference>
<proteinExistence type="predicted"/>
<sequence length="74" mass="8843">MKLNKEYWERNDSRNEWGDDDSQDSPSDRIKKQQSEEQKMNQQKQSSQNEPTIEVQQNIDSSNKSNKDEQIIKK</sequence>
<dbReference type="EMBL" id="CCKQ01006635">
    <property type="protein sequence ID" value="CDW77956.1"/>
    <property type="molecule type" value="Genomic_DNA"/>
</dbReference>
<organism evidence="2 3">
    <name type="scientific">Stylonychia lemnae</name>
    <name type="common">Ciliate</name>
    <dbReference type="NCBI Taxonomy" id="5949"/>
    <lineage>
        <taxon>Eukaryota</taxon>
        <taxon>Sar</taxon>
        <taxon>Alveolata</taxon>
        <taxon>Ciliophora</taxon>
        <taxon>Intramacronucleata</taxon>
        <taxon>Spirotrichea</taxon>
        <taxon>Stichotrichia</taxon>
        <taxon>Sporadotrichida</taxon>
        <taxon>Oxytrichidae</taxon>
        <taxon>Stylonychinae</taxon>
        <taxon>Stylonychia</taxon>
    </lineage>
</organism>
<dbReference type="InParanoid" id="A0A078A7X7"/>